<reference evidence="4" key="1">
    <citation type="submission" date="2025-08" db="UniProtKB">
        <authorList>
            <consortium name="Ensembl"/>
        </authorList>
    </citation>
    <scope>IDENTIFICATION</scope>
</reference>
<dbReference type="OMA" id="QLCICEG"/>
<dbReference type="InterPro" id="IPR050780">
    <property type="entry name" value="Mucin_vWF_Thrombospondin_sf"/>
</dbReference>
<reference evidence="4" key="2">
    <citation type="submission" date="2025-09" db="UniProtKB">
        <authorList>
            <consortium name="Ensembl"/>
        </authorList>
    </citation>
    <scope>IDENTIFICATION</scope>
</reference>
<dbReference type="InterPro" id="IPR036084">
    <property type="entry name" value="Ser_inhib-like_sf"/>
</dbReference>
<dbReference type="SUPFAM" id="SSF57567">
    <property type="entry name" value="Serine protease inhibitors"/>
    <property type="match status" value="5"/>
</dbReference>
<keyword evidence="1" id="KW-1015">Disulfide bond</keyword>
<dbReference type="InterPro" id="IPR025615">
    <property type="entry name" value="TILa_dom"/>
</dbReference>
<dbReference type="InterPro" id="IPR001846">
    <property type="entry name" value="VWF_type-D"/>
</dbReference>
<dbReference type="PROSITE" id="PS51233">
    <property type="entry name" value="VWFD"/>
    <property type="match status" value="4"/>
</dbReference>
<dbReference type="CDD" id="cd19941">
    <property type="entry name" value="TIL"/>
    <property type="match status" value="5"/>
</dbReference>
<evidence type="ECO:0000256" key="1">
    <source>
        <dbReference type="ARBA" id="ARBA00023157"/>
    </source>
</evidence>
<dbReference type="SMART" id="SM00832">
    <property type="entry name" value="C8"/>
    <property type="match status" value="4"/>
</dbReference>
<feature type="domain" description="VWFD" evidence="3">
    <location>
        <begin position="503"/>
        <end position="681"/>
    </location>
</feature>
<dbReference type="Gene3D" id="2.10.25.10">
    <property type="entry name" value="Laminin"/>
    <property type="match status" value="5"/>
</dbReference>
<dbReference type="SMART" id="SM00216">
    <property type="entry name" value="VWD"/>
    <property type="match status" value="4"/>
</dbReference>
<dbReference type="GO" id="GO:0031012">
    <property type="term" value="C:extracellular matrix"/>
    <property type="evidence" value="ECO:0007669"/>
    <property type="project" value="TreeGrafter"/>
</dbReference>
<dbReference type="Pfam" id="PF12714">
    <property type="entry name" value="TILa"/>
    <property type="match status" value="4"/>
</dbReference>
<proteinExistence type="predicted"/>
<evidence type="ECO:0000256" key="2">
    <source>
        <dbReference type="ARBA" id="ARBA00023180"/>
    </source>
</evidence>
<protein>
    <recommendedName>
        <fullName evidence="3">VWFD domain-containing protein</fullName>
    </recommendedName>
</protein>
<name>S4RJV7_PETMA</name>
<dbReference type="FunFam" id="2.10.25.10:FF:000055">
    <property type="entry name" value="alpha-tectorin isoform X1"/>
    <property type="match status" value="4"/>
</dbReference>
<dbReference type="InterPro" id="IPR002919">
    <property type="entry name" value="TIL_dom"/>
</dbReference>
<dbReference type="PANTHER" id="PTHR11339:SF374">
    <property type="entry name" value="ZONADHESIN"/>
    <property type="match status" value="1"/>
</dbReference>
<organism evidence="4">
    <name type="scientific">Petromyzon marinus</name>
    <name type="common">Sea lamprey</name>
    <dbReference type="NCBI Taxonomy" id="7757"/>
    <lineage>
        <taxon>Eukaryota</taxon>
        <taxon>Metazoa</taxon>
        <taxon>Chordata</taxon>
        <taxon>Craniata</taxon>
        <taxon>Vertebrata</taxon>
        <taxon>Cyclostomata</taxon>
        <taxon>Hyperoartia</taxon>
        <taxon>Petromyzontiformes</taxon>
        <taxon>Petromyzontidae</taxon>
        <taxon>Petromyzon</taxon>
    </lineage>
</organism>
<feature type="domain" description="VWFD" evidence="3">
    <location>
        <begin position="1285"/>
        <end position="1461"/>
    </location>
</feature>
<dbReference type="GeneTree" id="ENSGT00940000156850"/>
<dbReference type="Pfam" id="PF00094">
    <property type="entry name" value="VWD"/>
    <property type="match status" value="4"/>
</dbReference>
<dbReference type="PANTHER" id="PTHR11339">
    <property type="entry name" value="EXTRACELLULAR MATRIX GLYCOPROTEIN RELATED"/>
    <property type="match status" value="1"/>
</dbReference>
<dbReference type="Pfam" id="PF01826">
    <property type="entry name" value="TIL"/>
    <property type="match status" value="4"/>
</dbReference>
<sequence length="1612" mass="175458">CEPGSHYESCAPPCPATCSNANPPAGCNQQCAEGCVCDDGFVLSGDKCVPTDQCGCLDNNGHYHPIGESWFESQDCSQRCICVNPGNVNCEAWVCEDDETCGVEDGILGCHGSAPGDCVITGDPHYITFDKTTHHFMGECTYTAAIPCNQSSTLPPHFNVETTNEFRGGSTAVSYVKEVHVDVYGHRFTLAKGRRVLVDGLRVTPPFFMSGVYIQLSGSYVVLETDFNLVVRFDGNHHVEIVVPGEYAGQLCGICGNFNGDGSDDNLKPDGSAAASSSELGNSWRVFNSSDDDCQDDTGEIPPCDENDKNLYESDTFCGIITDPEGAFKECHAVLPPQIFFDNCVFDLCATGGDHGSLCQALQAYADQCAQAGVIVTWRNNTFCPFPCEPGSHYESCAPPCPATCSNANPPAGCNQQCAEGCVCDDGFVLSGDKCVPTDQCGCLDNNGHYHPIGESWFESQDCSQRCICVNPGNVNCGAWVCEDDETCGVEDGILGCHGSAPGDCVITGDPHYITFDKTTHHFMGECTYTAAIPCNQSSTLPHFNVETTNEFRGGSTAVSYVKEVHVDVYGHRFTLAKGRRVLVDGLRVTPPVFMSGVYIQLSGSYVVLETDFNLVVRFDGNHHVEIVVPGEYAGQLCGICGNFNGDGSDDNLKPDGSAAASSNELGNSWRVFNSSDDDCQDGTGEIPPCDENDKDVYESDSFCGIIIDDEGAFKECHAVLPPQVFFDNCVFDLCATDGDHGSLCQALQAYADQCAQAGVIVTWRNNTFCPFPCEPGSHYESCAPPCPATCSNASLPGGCNQQCAEGCVCDDGFVLSGDKCVPVELCGCLDFDNQYHPLGESWFESGNCSRRCTCLGAGDVHCEDWECEEHEVCSVEDGILDCYAREPGDCVITGDPHYITFDKTTHHFMGECTYTAAVPCNQSSTLPHFNVETTNEFRGGSTTVSYVKEVHVEVYGYRFTLAKGRRVLVDDKRVKTPIEGLVPGVKIGISGSYVLLETDFGVTVKFDGKHHLEINTPSTYFNKLCGLCGNYNQNGTDDYLMPNGKLATSAAQLGDSWKAEGDDDAGSTLWVGEVSCKPDEPHIPGCDPINEEAYKKMCEVVISTSGAFAKCHAEIDPEPFLKTCIYDMCQFHGMESTLCDNFQAYAEACRAKGINILWRNETFCPLPCPPNTHYTPCASPCPATCSDIYAEDGCQSAARCAEGCVCDQGFVLSDDLCVSLEACGCWDDENNYHSFEEAWLSDNCKRKCVCSVPGNASCEAHSCVEHESCQLNNGKESCQPVSYSTCSISGDPHYQTFDKRLYHFMGRETYTLVQSCGDNNNLLPIRILGKNKRVGHNHRVSFLDAVYIYVYGFKIKFTDRKDFELNGVRTKPPSNPKEGLEIVHTSHKMVLRTDFGLTVIFDRKSHADVTIPSSYAGQVCGLCGNSNGDKSDEFKTPDGSLVTSEDVFGNSWEVNDRRSLFEQSKRLVEEPRNDLNLSCSDEQWAELENKSSCGVFHDPAGPFVQCWIPAPVDPYYTNCMYDMCENIGDKELFCSSLEVYTSACQQEGITPNNWRIYTGCAQQCAAHNIYVERMSACPSTCGDLAASSNCELPDVEGCQCMPGFVMSGFDC</sequence>
<keyword evidence="2" id="KW-0325">Glycoprotein</keyword>
<evidence type="ECO:0000313" key="4">
    <source>
        <dbReference type="Ensembl" id="ENSPMAP00000005490.1"/>
    </source>
</evidence>
<feature type="domain" description="VWFD" evidence="3">
    <location>
        <begin position="116"/>
        <end position="295"/>
    </location>
</feature>
<feature type="domain" description="VWFD" evidence="3">
    <location>
        <begin position="889"/>
        <end position="1066"/>
    </location>
</feature>
<accession>S4RJV7</accession>
<evidence type="ECO:0000259" key="3">
    <source>
        <dbReference type="PROSITE" id="PS51233"/>
    </source>
</evidence>
<dbReference type="HOGENOM" id="CLU_001167_0_0_1"/>
<dbReference type="Ensembl" id="ENSPMAT00000005510.1">
    <property type="protein sequence ID" value="ENSPMAP00000005490.1"/>
    <property type="gene ID" value="ENSPMAG00000004964.1"/>
</dbReference>
<dbReference type="InterPro" id="IPR014853">
    <property type="entry name" value="VWF/SSPO/ZAN-like_Cys-rich_dom"/>
</dbReference>
<dbReference type="Pfam" id="PF08742">
    <property type="entry name" value="C8"/>
    <property type="match status" value="4"/>
</dbReference>
<dbReference type="STRING" id="7757.ENSPMAP00000005490"/>
<dbReference type="GO" id="GO:0005615">
    <property type="term" value="C:extracellular space"/>
    <property type="evidence" value="ECO:0007669"/>
    <property type="project" value="TreeGrafter"/>
</dbReference>